<evidence type="ECO:0008006" key="5">
    <source>
        <dbReference type="Google" id="ProtNLM"/>
    </source>
</evidence>
<reference evidence="2 4" key="1">
    <citation type="journal article" date="2014" name="Int. J. Syst. Evol. Microbiol.">
        <title>Phaeodactylibacter xiamenensis gen. nov., sp. nov., a member of the family Saprospiraceae isolated from the marine alga Phaeodactylum tricornutum.</title>
        <authorList>
            <person name="Chen Z.Jr."/>
            <person name="Lei X."/>
            <person name="Lai Q."/>
            <person name="Li Y."/>
            <person name="Zhang B."/>
            <person name="Zhang J."/>
            <person name="Zhang H."/>
            <person name="Yang L."/>
            <person name="Zheng W."/>
            <person name="Tian Y."/>
            <person name="Yu Z."/>
            <person name="Xu H.Jr."/>
            <person name="Zheng T."/>
        </authorList>
    </citation>
    <scope>NUCLEOTIDE SEQUENCE [LARGE SCALE GENOMIC DNA]</scope>
    <source>
        <strain evidence="2 4">KD52</strain>
    </source>
</reference>
<dbReference type="EMBL" id="JPOS01000101">
    <property type="protein sequence ID" value="KGE84893.1"/>
    <property type="molecule type" value="Genomic_DNA"/>
</dbReference>
<dbReference type="Proteomes" id="UP000029736">
    <property type="component" value="Unassembled WGS sequence"/>
</dbReference>
<accession>A0A098RZD1</accession>
<dbReference type="EMBL" id="JPOS01000030">
    <property type="protein sequence ID" value="KGE87781.1"/>
    <property type="molecule type" value="Genomic_DNA"/>
</dbReference>
<organism evidence="2 4">
    <name type="scientific">Phaeodactylibacter xiamenensis</name>
    <dbReference type="NCBI Taxonomy" id="1524460"/>
    <lineage>
        <taxon>Bacteria</taxon>
        <taxon>Pseudomonadati</taxon>
        <taxon>Bacteroidota</taxon>
        <taxon>Saprospiria</taxon>
        <taxon>Saprospirales</taxon>
        <taxon>Haliscomenobacteraceae</taxon>
        <taxon>Phaeodactylibacter</taxon>
    </lineage>
</organism>
<reference evidence="2" key="2">
    <citation type="submission" date="2014-07" db="EMBL/GenBank/DDBJ databases">
        <authorList>
            <person name="Chen Z."/>
            <person name="Lei X."/>
            <person name="Zhang J."/>
            <person name="Zhang B."/>
            <person name="Li Y."/>
            <person name="Zhang H."/>
            <person name="Zheng T."/>
        </authorList>
    </citation>
    <scope>NUCLEOTIDE SEQUENCE</scope>
    <source>
        <strain evidence="2">KD52</strain>
    </source>
</reference>
<name>A0A098RZD1_9BACT</name>
<gene>
    <name evidence="3" type="ORF">IX84_12810</name>
    <name evidence="2" type="ORF">IX84_31005</name>
    <name evidence="1" type="ORF">IX84_32070</name>
</gene>
<evidence type="ECO:0000313" key="1">
    <source>
        <dbReference type="EMBL" id="KGE84768.1"/>
    </source>
</evidence>
<keyword evidence="4" id="KW-1185">Reference proteome</keyword>
<dbReference type="EMBL" id="JPOS01000149">
    <property type="protein sequence ID" value="KGE84768.1"/>
    <property type="molecule type" value="Genomic_DNA"/>
</dbReference>
<proteinExistence type="predicted"/>
<evidence type="ECO:0000313" key="3">
    <source>
        <dbReference type="EMBL" id="KGE87781.1"/>
    </source>
</evidence>
<dbReference type="AlphaFoldDB" id="A0A098RZD1"/>
<evidence type="ECO:0000313" key="2">
    <source>
        <dbReference type="EMBL" id="KGE84893.1"/>
    </source>
</evidence>
<protein>
    <recommendedName>
        <fullName evidence="5">Transposase</fullName>
    </recommendedName>
</protein>
<comment type="caution">
    <text evidence="2">The sequence shown here is derived from an EMBL/GenBank/DDBJ whole genome shotgun (WGS) entry which is preliminary data.</text>
</comment>
<sequence length="67" mass="7419">MQYKTYRDEGLLIGSGPVEAAHRSVLQQRLKLSGQRWTVDGAQAIADLRCYRKSGAWSTIQQLVAAA</sequence>
<evidence type="ECO:0000313" key="4">
    <source>
        <dbReference type="Proteomes" id="UP000029736"/>
    </source>
</evidence>